<dbReference type="InterPro" id="IPR042150">
    <property type="entry name" value="MmRce1-like"/>
</dbReference>
<dbReference type="RefSeq" id="WP_260593586.1">
    <property type="nucleotide sequence ID" value="NZ_CP104003.1"/>
</dbReference>
<dbReference type="PANTHER" id="PTHR35797">
    <property type="entry name" value="PROTEASE-RELATED"/>
    <property type="match status" value="1"/>
</dbReference>
<dbReference type="GO" id="GO:0080120">
    <property type="term" value="P:CAAX-box protein maturation"/>
    <property type="evidence" value="ECO:0007669"/>
    <property type="project" value="UniProtKB-ARBA"/>
</dbReference>
<reference evidence="3" key="1">
    <citation type="submission" date="2022-09" db="EMBL/GenBank/DDBJ databases">
        <title>Diverse halophilic archaea isolated from saline environments.</title>
        <authorList>
            <person name="Cui H.-L."/>
        </authorList>
    </citation>
    <scope>NUCLEOTIDE SEQUENCE</scope>
    <source>
        <strain evidence="3">ZS-35-S2</strain>
    </source>
</reference>
<gene>
    <name evidence="3" type="ORF">N0B31_20890</name>
</gene>
<keyword evidence="1" id="KW-0472">Membrane</keyword>
<accession>A0A9E7R2W3</accession>
<keyword evidence="1" id="KW-1133">Transmembrane helix</keyword>
<evidence type="ECO:0000259" key="2">
    <source>
        <dbReference type="Pfam" id="PF02517"/>
    </source>
</evidence>
<feature type="transmembrane region" description="Helical" evidence="1">
    <location>
        <begin position="251"/>
        <end position="270"/>
    </location>
</feature>
<name>A0A9E7R2W3_9EURY</name>
<keyword evidence="1" id="KW-0812">Transmembrane</keyword>
<feature type="domain" description="CAAX prenyl protease 2/Lysostaphin resistance protein A-like" evidence="2">
    <location>
        <begin position="135"/>
        <end position="237"/>
    </location>
</feature>
<dbReference type="GO" id="GO:0004175">
    <property type="term" value="F:endopeptidase activity"/>
    <property type="evidence" value="ECO:0007669"/>
    <property type="project" value="UniProtKB-ARBA"/>
</dbReference>
<feature type="transmembrane region" description="Helical" evidence="1">
    <location>
        <begin position="166"/>
        <end position="188"/>
    </location>
</feature>
<sequence>MSRHAPDTATPDEHPESAPGWRGVVLFLALTFGWSWGFWVPKALENAGLVASVPTLPELGPFGPSVAAFVLVTYAGGLGGARRLLARAVSLEFPTRWLLPALVLSPALVGGALVVAFLTDTVPSFPWTGELVVLPVAFVFILLLGGPVQEEFGWRGYLLDPVQARFGALGGGVAVGLVWALWHVPLFYIPGETIYYQRPFLGFAVSITLLSVLLTWVYNNTGGSLLPALLFHTTFNWSQGMFPVLESDPASLAFVVLLAAVTLVVVGYWGPRRLVRSAATPT</sequence>
<feature type="transmembrane region" description="Helical" evidence="1">
    <location>
        <begin position="125"/>
        <end position="145"/>
    </location>
</feature>
<evidence type="ECO:0000256" key="1">
    <source>
        <dbReference type="SAM" id="Phobius"/>
    </source>
</evidence>
<evidence type="ECO:0000313" key="3">
    <source>
        <dbReference type="EMBL" id="UWM54566.1"/>
    </source>
</evidence>
<dbReference type="GO" id="GO:0008237">
    <property type="term" value="F:metallopeptidase activity"/>
    <property type="evidence" value="ECO:0007669"/>
    <property type="project" value="UniProtKB-KW"/>
</dbReference>
<feature type="transmembrane region" description="Helical" evidence="1">
    <location>
        <begin position="21"/>
        <end position="39"/>
    </location>
</feature>
<dbReference type="EMBL" id="CP104003">
    <property type="protein sequence ID" value="UWM54566.1"/>
    <property type="molecule type" value="Genomic_DNA"/>
</dbReference>
<feature type="transmembrane region" description="Helical" evidence="1">
    <location>
        <begin position="97"/>
        <end position="119"/>
    </location>
</feature>
<keyword evidence="3" id="KW-0482">Metalloprotease</keyword>
<proteinExistence type="predicted"/>
<organism evidence="3 4">
    <name type="scientific">Salinirubellus salinus</name>
    <dbReference type="NCBI Taxonomy" id="1364945"/>
    <lineage>
        <taxon>Archaea</taxon>
        <taxon>Methanobacteriati</taxon>
        <taxon>Methanobacteriota</taxon>
        <taxon>Stenosarchaea group</taxon>
        <taxon>Halobacteria</taxon>
        <taxon>Halobacteriales</taxon>
        <taxon>Natronomonadaceae</taxon>
        <taxon>Salinirubellus</taxon>
    </lineage>
</organism>
<dbReference type="PANTHER" id="PTHR35797:SF1">
    <property type="entry name" value="PROTEASE"/>
    <property type="match status" value="1"/>
</dbReference>
<keyword evidence="4" id="KW-1185">Reference proteome</keyword>
<dbReference type="Pfam" id="PF02517">
    <property type="entry name" value="Rce1-like"/>
    <property type="match status" value="1"/>
</dbReference>
<evidence type="ECO:0000313" key="4">
    <source>
        <dbReference type="Proteomes" id="UP001057580"/>
    </source>
</evidence>
<dbReference type="KEGG" id="ssai:N0B31_20890"/>
<dbReference type="AlphaFoldDB" id="A0A9E7R2W3"/>
<feature type="transmembrane region" description="Helical" evidence="1">
    <location>
        <begin position="200"/>
        <end position="218"/>
    </location>
</feature>
<dbReference type="InterPro" id="IPR003675">
    <property type="entry name" value="Rce1/LyrA-like_dom"/>
</dbReference>
<dbReference type="Proteomes" id="UP001057580">
    <property type="component" value="Chromosome"/>
</dbReference>
<protein>
    <submittedName>
        <fullName evidence="3">CPBP family intramembrane metalloprotease</fullName>
    </submittedName>
</protein>
<keyword evidence="3" id="KW-0645">Protease</keyword>
<feature type="transmembrane region" description="Helical" evidence="1">
    <location>
        <begin position="59"/>
        <end position="85"/>
    </location>
</feature>
<dbReference type="GeneID" id="74944934"/>
<keyword evidence="3" id="KW-0378">Hydrolase</keyword>